<protein>
    <submittedName>
        <fullName evidence="1">Uncharacterized protein</fullName>
    </submittedName>
</protein>
<evidence type="ECO:0000313" key="1">
    <source>
        <dbReference type="EMBL" id="KAH3866069.1"/>
    </source>
</evidence>
<comment type="caution">
    <text evidence="1">The sequence shown here is derived from an EMBL/GenBank/DDBJ whole genome shotgun (WGS) entry which is preliminary data.</text>
</comment>
<name>A0A9D4RF65_DREPO</name>
<evidence type="ECO:0000313" key="2">
    <source>
        <dbReference type="Proteomes" id="UP000828390"/>
    </source>
</evidence>
<gene>
    <name evidence="1" type="ORF">DPMN_029121</name>
</gene>
<keyword evidence="2" id="KW-1185">Reference proteome</keyword>
<sequence>MTLIAQNIIGTNVASIVLKRKNDPPPGSHVFQPTGIIFEFFQDIIVMNLLAKFHEDLTINVASKEKNAPPLGSHVFQAKPLHFQDMAPDTKVLAERQTDNAKTISLCLWREIIKSLQ</sequence>
<organism evidence="1 2">
    <name type="scientific">Dreissena polymorpha</name>
    <name type="common">Zebra mussel</name>
    <name type="synonym">Mytilus polymorpha</name>
    <dbReference type="NCBI Taxonomy" id="45954"/>
    <lineage>
        <taxon>Eukaryota</taxon>
        <taxon>Metazoa</taxon>
        <taxon>Spiralia</taxon>
        <taxon>Lophotrochozoa</taxon>
        <taxon>Mollusca</taxon>
        <taxon>Bivalvia</taxon>
        <taxon>Autobranchia</taxon>
        <taxon>Heteroconchia</taxon>
        <taxon>Euheterodonta</taxon>
        <taxon>Imparidentia</taxon>
        <taxon>Neoheterodontei</taxon>
        <taxon>Myida</taxon>
        <taxon>Dreissenoidea</taxon>
        <taxon>Dreissenidae</taxon>
        <taxon>Dreissena</taxon>
    </lineage>
</organism>
<proteinExistence type="predicted"/>
<accession>A0A9D4RF65</accession>
<dbReference type="Proteomes" id="UP000828390">
    <property type="component" value="Unassembled WGS sequence"/>
</dbReference>
<dbReference type="AlphaFoldDB" id="A0A9D4RF65"/>
<reference evidence="1" key="2">
    <citation type="submission" date="2020-11" db="EMBL/GenBank/DDBJ databases">
        <authorList>
            <person name="McCartney M.A."/>
            <person name="Auch B."/>
            <person name="Kono T."/>
            <person name="Mallez S."/>
            <person name="Becker A."/>
            <person name="Gohl D.M."/>
            <person name="Silverstein K.A.T."/>
            <person name="Koren S."/>
            <person name="Bechman K.B."/>
            <person name="Herman A."/>
            <person name="Abrahante J.E."/>
            <person name="Garbe J."/>
        </authorList>
    </citation>
    <scope>NUCLEOTIDE SEQUENCE</scope>
    <source>
        <strain evidence="1">Duluth1</strain>
        <tissue evidence="1">Whole animal</tissue>
    </source>
</reference>
<dbReference type="EMBL" id="JAIWYP010000002">
    <property type="protein sequence ID" value="KAH3866069.1"/>
    <property type="molecule type" value="Genomic_DNA"/>
</dbReference>
<reference evidence="1" key="1">
    <citation type="journal article" date="2019" name="bioRxiv">
        <title>The Genome of the Zebra Mussel, Dreissena polymorpha: A Resource for Invasive Species Research.</title>
        <authorList>
            <person name="McCartney M.A."/>
            <person name="Auch B."/>
            <person name="Kono T."/>
            <person name="Mallez S."/>
            <person name="Zhang Y."/>
            <person name="Obille A."/>
            <person name="Becker A."/>
            <person name="Abrahante J.E."/>
            <person name="Garbe J."/>
            <person name="Badalamenti J.P."/>
            <person name="Herman A."/>
            <person name="Mangelson H."/>
            <person name="Liachko I."/>
            <person name="Sullivan S."/>
            <person name="Sone E.D."/>
            <person name="Koren S."/>
            <person name="Silverstein K.A.T."/>
            <person name="Beckman K.B."/>
            <person name="Gohl D.M."/>
        </authorList>
    </citation>
    <scope>NUCLEOTIDE SEQUENCE</scope>
    <source>
        <strain evidence="1">Duluth1</strain>
        <tissue evidence="1">Whole animal</tissue>
    </source>
</reference>